<evidence type="ECO:0000313" key="2">
    <source>
        <dbReference type="Proteomes" id="UP000356253"/>
    </source>
</evidence>
<accession>A0AC61Y5Q7</accession>
<dbReference type="EC" id="2.1.1.-" evidence="1"/>
<protein>
    <submittedName>
        <fullName evidence="1">Methyltransferase YcgJ</fullName>
        <ecNumber evidence="1">2.1.1.-</ecNumber>
    </submittedName>
</protein>
<dbReference type="Proteomes" id="UP000356253">
    <property type="component" value="Unassembled WGS sequence"/>
</dbReference>
<reference evidence="1" key="1">
    <citation type="submission" date="2019-09" db="EMBL/GenBank/DDBJ databases">
        <authorList>
            <person name="Rodrigo-Torres L."/>
            <person name="Arahal R. D."/>
            <person name="Lucena T."/>
        </authorList>
    </citation>
    <scope>NUCLEOTIDE SEQUENCE</scope>
    <source>
        <strain evidence="1">ISS653</strain>
    </source>
</reference>
<sequence>MSKNFIHTLNPKEIASVFNKNILKKAPNDTWLKWHANLESWVDQAIYKTIEKIGDHTHQKFLDIATGTGNNVILLSKMYPTCLFDACDISKLYIEKAKNTALKKNIDNIFFKISDAHHLLYKDKTYNVVTCFFSLMYFKNIDQTIQEFIRVSKPQGKIVITTWGGDNLAFITIMKLISIDKNANYPDSQNPNLFSEKKELLKLFNKYNFIDISIERYQINIKWKGSSNEFWLFFKESNPSIEKILNSLEKIKRKKKEQEIIKELNKFENNGVLFLPTTILISILKKN</sequence>
<organism evidence="1 2">
    <name type="scientific">Mesonia oceanica</name>
    <dbReference type="NCBI Taxonomy" id="2687242"/>
    <lineage>
        <taxon>Bacteria</taxon>
        <taxon>Pseudomonadati</taxon>
        <taxon>Bacteroidota</taxon>
        <taxon>Flavobacteriia</taxon>
        <taxon>Flavobacteriales</taxon>
        <taxon>Flavobacteriaceae</taxon>
        <taxon>Mesonia</taxon>
    </lineage>
</organism>
<keyword evidence="1" id="KW-0808">Transferase</keyword>
<name>A0AC61Y5Q7_9FLAO</name>
<keyword evidence="2" id="KW-1185">Reference proteome</keyword>
<comment type="caution">
    <text evidence="1">The sequence shown here is derived from an EMBL/GenBank/DDBJ whole genome shotgun (WGS) entry which is preliminary data.</text>
</comment>
<proteinExistence type="predicted"/>
<dbReference type="EMBL" id="CABVMM010000002">
    <property type="protein sequence ID" value="VVU99514.1"/>
    <property type="molecule type" value="Genomic_DNA"/>
</dbReference>
<keyword evidence="1" id="KW-0489">Methyltransferase</keyword>
<gene>
    <name evidence="1" type="primary">ycgJ</name>
    <name evidence="1" type="ORF">FVB9532_00768</name>
</gene>
<evidence type="ECO:0000313" key="1">
    <source>
        <dbReference type="EMBL" id="VVU99514.1"/>
    </source>
</evidence>